<dbReference type="Proteomes" id="UP000233387">
    <property type="component" value="Unassembled WGS sequence"/>
</dbReference>
<evidence type="ECO:0000313" key="1">
    <source>
        <dbReference type="EMBL" id="PKQ67061.1"/>
    </source>
</evidence>
<accession>A0A2N3I9Q6</accession>
<evidence type="ECO:0000313" key="2">
    <source>
        <dbReference type="Proteomes" id="UP000233387"/>
    </source>
</evidence>
<dbReference type="OrthoDB" id="980381at2"/>
<name>A0A2N3I9Q6_9BACT</name>
<dbReference type="AlphaFoldDB" id="A0A2N3I9Q6"/>
<organism evidence="1 2">
    <name type="scientific">Raineya orbicola</name>
    <dbReference type="NCBI Taxonomy" id="2016530"/>
    <lineage>
        <taxon>Bacteria</taxon>
        <taxon>Pseudomonadati</taxon>
        <taxon>Bacteroidota</taxon>
        <taxon>Cytophagia</taxon>
        <taxon>Cytophagales</taxon>
        <taxon>Raineyaceae</taxon>
        <taxon>Raineya</taxon>
    </lineage>
</organism>
<comment type="caution">
    <text evidence="1">The sequence shown here is derived from an EMBL/GenBank/DDBJ whole genome shotgun (WGS) entry which is preliminary data.</text>
</comment>
<proteinExistence type="predicted"/>
<reference evidence="1 2" key="1">
    <citation type="submission" date="2017-06" db="EMBL/GenBank/DDBJ databases">
        <title>Raineya orbicola gen. nov., sp. nov. a slightly thermophilic bacterium of the phylum Bacteroidetes and the description of Raineyaceae fam. nov.</title>
        <authorList>
            <person name="Albuquerque L."/>
            <person name="Polonia A.R.M."/>
            <person name="Barroso C."/>
            <person name="Froufe H.J.C."/>
            <person name="Lage O."/>
            <person name="Lobo-Da-Cunha A."/>
            <person name="Egas C."/>
            <person name="Da Costa M.S."/>
        </authorList>
    </citation>
    <scope>NUCLEOTIDE SEQUENCE [LARGE SCALE GENOMIC DNA]</scope>
    <source>
        <strain evidence="1 2">SPSPC-11</strain>
    </source>
</reference>
<dbReference type="EMBL" id="NKXO01000038">
    <property type="protein sequence ID" value="PKQ67061.1"/>
    <property type="molecule type" value="Genomic_DNA"/>
</dbReference>
<keyword evidence="2" id="KW-1185">Reference proteome</keyword>
<sequence length="333" mass="40262">MRVLLLLISLFYFLVANAQTSARKYVIQFLRVHSREHAHLLQKYYQTNSVVHLPSATINIGRHLDFMIYLTDTTHRDVIIHEIPLMIHEIYHDYSRRGAFKYLEEKPQLFEAGKEYLLFYFDENKEIFTEIIPTFPATEIAKIIPNNLREERYKNFIDTKNLALLPQKIGFLGLLDEWNGFFHQTWVAFESREFYERESFQDAKHWEGYFSNYYDSYHAYVEFKYYILKYLQYAKHKHPKIYEKIVLNSQVKAIYKEIDERFRKVLEDFTKYKPLVFDFLEKKGIHLAEEVHNEHTILFIMGIGVDTQDRIFKLYERALEDEELKTLDFQLKN</sequence>
<protein>
    <submittedName>
        <fullName evidence="1">Uncharacterized protein</fullName>
    </submittedName>
</protein>
<dbReference type="RefSeq" id="WP_101359429.1">
    <property type="nucleotide sequence ID" value="NZ_NKXO01000038.1"/>
</dbReference>
<gene>
    <name evidence="1" type="ORF">Rain11_2166</name>
</gene>